<dbReference type="PANTHER" id="PTHR22716:SF1">
    <property type="entry name" value="ETS CLASS TRANSCRIPTION FACTOR-RELATED"/>
    <property type="match status" value="1"/>
</dbReference>
<dbReference type="STRING" id="1611254.A0A2G5TQP7"/>
<organism evidence="2 3">
    <name type="scientific">Caenorhabditis nigoni</name>
    <dbReference type="NCBI Taxonomy" id="1611254"/>
    <lineage>
        <taxon>Eukaryota</taxon>
        <taxon>Metazoa</taxon>
        <taxon>Ecdysozoa</taxon>
        <taxon>Nematoda</taxon>
        <taxon>Chromadorea</taxon>
        <taxon>Rhabditida</taxon>
        <taxon>Rhabditina</taxon>
        <taxon>Rhabditomorpha</taxon>
        <taxon>Rhabditoidea</taxon>
        <taxon>Rhabditidae</taxon>
        <taxon>Peloderinae</taxon>
        <taxon>Caenorhabditis</taxon>
    </lineage>
</organism>
<feature type="domain" description="Lin-15A/B-like" evidence="1">
    <location>
        <begin position="161"/>
        <end position="276"/>
    </location>
</feature>
<evidence type="ECO:0000313" key="2">
    <source>
        <dbReference type="EMBL" id="PIC29625.1"/>
    </source>
</evidence>
<keyword evidence="3" id="KW-1185">Reference proteome</keyword>
<reference evidence="3" key="1">
    <citation type="submission" date="2017-10" db="EMBL/GenBank/DDBJ databases">
        <title>Rapid genome shrinkage in a self-fertile nematode reveals novel sperm competition proteins.</title>
        <authorList>
            <person name="Yin D."/>
            <person name="Schwarz E.M."/>
            <person name="Thomas C.G."/>
            <person name="Felde R.L."/>
            <person name="Korf I.F."/>
            <person name="Cutter A.D."/>
            <person name="Schartner C.M."/>
            <person name="Ralston E.J."/>
            <person name="Meyer B.J."/>
            <person name="Haag E.S."/>
        </authorList>
    </citation>
    <scope>NUCLEOTIDE SEQUENCE [LARGE SCALE GENOMIC DNA]</scope>
    <source>
        <strain evidence="3">JU1422</strain>
    </source>
</reference>
<evidence type="ECO:0000313" key="3">
    <source>
        <dbReference type="Proteomes" id="UP000230233"/>
    </source>
</evidence>
<comment type="caution">
    <text evidence="2">The sequence shown here is derived from an EMBL/GenBank/DDBJ whole genome shotgun (WGS) entry which is preliminary data.</text>
</comment>
<proteinExistence type="predicted"/>
<protein>
    <recommendedName>
        <fullName evidence="1">Lin-15A/B-like domain-containing protein</fullName>
    </recommendedName>
</protein>
<dbReference type="EMBL" id="PDUG01000005">
    <property type="protein sequence ID" value="PIC29625.1"/>
    <property type="molecule type" value="Genomic_DNA"/>
</dbReference>
<gene>
    <name evidence="2" type="primary">Cnig_chr_V.g21147</name>
    <name evidence="2" type="ORF">B9Z55_021147</name>
</gene>
<sequence length="283" mass="33345">MSEPIFEYEVTEEENNFTFINGEFVEVKQEEIEEKPEYLLEQDIKKETNDDFFENNEADDKISEVVPEVSMMKCEICQKSTPRSLLRLVKSEDDKTVLSDYFEVEGSLEAIPPYVCVSHIQKIIDDNDGKVKRSSTPSEKRLRLFITKNKRMMKVNNKFRRRACQFCHEFKECYLLYRIYSKHIRIVLMVGFVLRGTHSIDQAKSYITNNRGETCHSHCKESIDMVFEHLGVRNIEEFSKCSTLMMKTLMDIAKKIDSNFTAVQFIEAFKWLFMKHLKFPSSL</sequence>
<dbReference type="GO" id="GO:0040027">
    <property type="term" value="P:negative regulation of vulval development"/>
    <property type="evidence" value="ECO:0007669"/>
    <property type="project" value="InterPro"/>
</dbReference>
<evidence type="ECO:0000259" key="1">
    <source>
        <dbReference type="Pfam" id="PF25375"/>
    </source>
</evidence>
<accession>A0A2G5TQP7</accession>
<dbReference type="Pfam" id="PF25375">
    <property type="entry name" value="Lin-15B"/>
    <property type="match status" value="1"/>
</dbReference>
<dbReference type="InterPro" id="IPR057432">
    <property type="entry name" value="Lin-15A/B-like_dom"/>
</dbReference>
<dbReference type="Proteomes" id="UP000230233">
    <property type="component" value="Chromosome V"/>
</dbReference>
<dbReference type="InterPro" id="IPR040129">
    <property type="entry name" value="Lin-15B-like"/>
</dbReference>
<dbReference type="AlphaFoldDB" id="A0A2G5TQP7"/>
<dbReference type="PANTHER" id="PTHR22716">
    <property type="entry name" value="ETS CLASS TRANSCRIPTION FACTOR-RELATED-RELATED"/>
    <property type="match status" value="1"/>
</dbReference>
<name>A0A2G5TQP7_9PELO</name>